<dbReference type="Gene3D" id="2.60.120.200">
    <property type="match status" value="1"/>
</dbReference>
<protein>
    <submittedName>
        <fullName evidence="6">Glycosyl hydrolases family 16</fullName>
    </submittedName>
</protein>
<evidence type="ECO:0000313" key="7">
    <source>
        <dbReference type="Proteomes" id="UP001063166"/>
    </source>
</evidence>
<dbReference type="OrthoDB" id="4781at2759"/>
<dbReference type="GO" id="GO:0016757">
    <property type="term" value="F:glycosyltransferase activity"/>
    <property type="evidence" value="ECO:0007669"/>
    <property type="project" value="TreeGrafter"/>
</dbReference>
<dbReference type="AlphaFoldDB" id="A0A9P3UT38"/>
<name>A0A9P3UT38_LYOSH</name>
<keyword evidence="1 4" id="KW-0732">Signal</keyword>
<feature type="domain" description="GH16" evidence="5">
    <location>
        <begin position="53"/>
        <end position="269"/>
    </location>
</feature>
<proteinExistence type="predicted"/>
<dbReference type="GO" id="GO:0009277">
    <property type="term" value="C:fungal-type cell wall"/>
    <property type="evidence" value="ECO:0007669"/>
    <property type="project" value="TreeGrafter"/>
</dbReference>
<organism evidence="6 7">
    <name type="scientific">Lyophyllum shimeji</name>
    <name type="common">Hon-shimeji</name>
    <name type="synonym">Tricholoma shimeji</name>
    <dbReference type="NCBI Taxonomy" id="47721"/>
    <lineage>
        <taxon>Eukaryota</taxon>
        <taxon>Fungi</taxon>
        <taxon>Dikarya</taxon>
        <taxon>Basidiomycota</taxon>
        <taxon>Agaricomycotina</taxon>
        <taxon>Agaricomycetes</taxon>
        <taxon>Agaricomycetidae</taxon>
        <taxon>Agaricales</taxon>
        <taxon>Tricholomatineae</taxon>
        <taxon>Lyophyllaceae</taxon>
        <taxon>Lyophyllum</taxon>
    </lineage>
</organism>
<evidence type="ECO:0000256" key="2">
    <source>
        <dbReference type="ARBA" id="ARBA00022801"/>
    </source>
</evidence>
<dbReference type="EMBL" id="BRPK01000010">
    <property type="protein sequence ID" value="GLB41786.1"/>
    <property type="molecule type" value="Genomic_DNA"/>
</dbReference>
<dbReference type="GO" id="GO:0031505">
    <property type="term" value="P:fungal-type cell wall organization"/>
    <property type="evidence" value="ECO:0007669"/>
    <property type="project" value="TreeGrafter"/>
</dbReference>
<dbReference type="Pfam" id="PF00722">
    <property type="entry name" value="Glyco_hydro_16"/>
    <property type="match status" value="1"/>
</dbReference>
<keyword evidence="3" id="KW-0326">Glycosidase</keyword>
<dbReference type="SUPFAM" id="SSF49899">
    <property type="entry name" value="Concanavalin A-like lectins/glucanases"/>
    <property type="match status" value="1"/>
</dbReference>
<evidence type="ECO:0000313" key="6">
    <source>
        <dbReference type="EMBL" id="GLB41786.1"/>
    </source>
</evidence>
<dbReference type="PROSITE" id="PS51762">
    <property type="entry name" value="GH16_2"/>
    <property type="match status" value="1"/>
</dbReference>
<evidence type="ECO:0000259" key="5">
    <source>
        <dbReference type="PROSITE" id="PS51762"/>
    </source>
</evidence>
<gene>
    <name evidence="6" type="ORF">LshimejAT787_1003860</name>
</gene>
<evidence type="ECO:0000256" key="3">
    <source>
        <dbReference type="ARBA" id="ARBA00023295"/>
    </source>
</evidence>
<dbReference type="InterPro" id="IPR000757">
    <property type="entry name" value="Beta-glucanase-like"/>
</dbReference>
<dbReference type="PANTHER" id="PTHR10963:SF22">
    <property type="entry name" value="GLYCOSIDASE CRH2-RELATED"/>
    <property type="match status" value="1"/>
</dbReference>
<dbReference type="Proteomes" id="UP001063166">
    <property type="component" value="Unassembled WGS sequence"/>
</dbReference>
<keyword evidence="2 6" id="KW-0378">Hydrolase</keyword>
<dbReference type="InterPro" id="IPR050546">
    <property type="entry name" value="Glycosyl_Hydrlase_16"/>
</dbReference>
<dbReference type="GO" id="GO:0005975">
    <property type="term" value="P:carbohydrate metabolic process"/>
    <property type="evidence" value="ECO:0007669"/>
    <property type="project" value="InterPro"/>
</dbReference>
<reference evidence="6" key="1">
    <citation type="submission" date="2022-07" db="EMBL/GenBank/DDBJ databases">
        <title>The genome of Lyophyllum shimeji provides insight into the initial evolution of ectomycorrhizal fungal genome.</title>
        <authorList>
            <person name="Kobayashi Y."/>
            <person name="Shibata T."/>
            <person name="Hirakawa H."/>
            <person name="Shigenobu S."/>
            <person name="Nishiyama T."/>
            <person name="Yamada A."/>
            <person name="Hasebe M."/>
            <person name="Kawaguchi M."/>
        </authorList>
    </citation>
    <scope>NUCLEOTIDE SEQUENCE</scope>
    <source>
        <strain evidence="6">AT787</strain>
    </source>
</reference>
<feature type="signal peptide" evidence="4">
    <location>
        <begin position="1"/>
        <end position="21"/>
    </location>
</feature>
<feature type="chain" id="PRO_5040422232" evidence="4">
    <location>
        <begin position="22"/>
        <end position="279"/>
    </location>
</feature>
<keyword evidence="7" id="KW-1185">Reference proteome</keyword>
<evidence type="ECO:0000256" key="4">
    <source>
        <dbReference type="SAM" id="SignalP"/>
    </source>
</evidence>
<sequence>MYISRLLFTLLFAVTQRCAAAKPCAVSASQPSNAVCEPFYTTFNFSSYRIANSISQTSPYPPSTSFVALSSIGAYQTTDRGLELYISKPDGEITTTNGTNDKIASGAAVNSTFTLLYGKVTFEVIAPAVPGIITAVILIGDQGDEIDVELLGGDPAHWQTNMFAPRPSDLLPLWGVFGSTEDVPEGKPTIADMHTYTIDWNEDRITWGIDGNTVRTLKKENAINNGEIRYPSHPTRIQMGIWDSSTDAGTSEWGKGPVDWDVAPPYMKAVVKSVTVECN</sequence>
<dbReference type="InterPro" id="IPR013320">
    <property type="entry name" value="ConA-like_dom_sf"/>
</dbReference>
<dbReference type="GO" id="GO:0004553">
    <property type="term" value="F:hydrolase activity, hydrolyzing O-glycosyl compounds"/>
    <property type="evidence" value="ECO:0007669"/>
    <property type="project" value="InterPro"/>
</dbReference>
<dbReference type="PANTHER" id="PTHR10963">
    <property type="entry name" value="GLYCOSYL HYDROLASE-RELATED"/>
    <property type="match status" value="1"/>
</dbReference>
<evidence type="ECO:0000256" key="1">
    <source>
        <dbReference type="ARBA" id="ARBA00022729"/>
    </source>
</evidence>
<accession>A0A9P3UT38</accession>
<comment type="caution">
    <text evidence="6">The sequence shown here is derived from an EMBL/GenBank/DDBJ whole genome shotgun (WGS) entry which is preliminary data.</text>
</comment>